<feature type="transmembrane region" description="Helical" evidence="7">
    <location>
        <begin position="215"/>
        <end position="239"/>
    </location>
</feature>
<evidence type="ECO:0000256" key="7">
    <source>
        <dbReference type="SAM" id="Phobius"/>
    </source>
</evidence>
<gene>
    <name evidence="8" type="ORF">ENR47_05630</name>
</gene>
<evidence type="ECO:0000256" key="2">
    <source>
        <dbReference type="ARBA" id="ARBA00022448"/>
    </source>
</evidence>
<evidence type="ECO:0000256" key="3">
    <source>
        <dbReference type="ARBA" id="ARBA00022475"/>
    </source>
</evidence>
<dbReference type="SUPFAM" id="SSF118215">
    <property type="entry name" value="Proton glutamate symport protein"/>
    <property type="match status" value="1"/>
</dbReference>
<feature type="transmembrane region" description="Helical" evidence="7">
    <location>
        <begin position="76"/>
        <end position="102"/>
    </location>
</feature>
<keyword evidence="2" id="KW-0813">Transport</keyword>
<evidence type="ECO:0000256" key="4">
    <source>
        <dbReference type="ARBA" id="ARBA00022692"/>
    </source>
</evidence>
<evidence type="ECO:0000256" key="1">
    <source>
        <dbReference type="ARBA" id="ARBA00004651"/>
    </source>
</evidence>
<dbReference type="Gene3D" id="1.10.3860.10">
    <property type="entry name" value="Sodium:dicarboxylate symporter"/>
    <property type="match status" value="1"/>
</dbReference>
<dbReference type="InterPro" id="IPR001991">
    <property type="entry name" value="Na-dicarboxylate_symporter"/>
</dbReference>
<dbReference type="PRINTS" id="PR00173">
    <property type="entry name" value="EDTRNSPORT"/>
</dbReference>
<proteinExistence type="predicted"/>
<sequence>MNLSTLILVFLGIGILFGIGLNLYFPSAVQPIDHYFLAPIGQSFLRLIQFVVVPIVFSSLILGLTRIRDASQVRRFIVKLLTCYVLTSAVGVALGMTTALLLKPGNGFSVALPASAQVQQGQSILTWLISLIPINPLEALSTGNLLQIIFSAALIVIGIQMAGEKANPFVELIDSIYVISEKILSVILYVAPLGVFALISSVIANQGFKLVSNLFFYVVGLWSATIVMLGFYILILSVLEKKPLRFFQCFAPSLSLGVGTASSTATLPVVLQNAEEYGLREEVAGFAVPIGTAIKRDGSAILQGFNALFIAQIYHIPITPELLTAIALSALLVSFSTPGVPGSALITMATVLTAAGLPLEGIAIVAGVDRLTDGIKTVLNITGNVCNALLLSKWEHSITDEPTPTQPLLSNQTD</sequence>
<organism evidence="8">
    <name type="scientific">Oscillatoriales cyanobacterium SpSt-402</name>
    <dbReference type="NCBI Taxonomy" id="2282168"/>
    <lineage>
        <taxon>Bacteria</taxon>
        <taxon>Bacillati</taxon>
        <taxon>Cyanobacteriota</taxon>
        <taxon>Cyanophyceae</taxon>
        <taxon>Oscillatoriophycideae</taxon>
        <taxon>Oscillatoriales</taxon>
    </lineage>
</organism>
<dbReference type="AlphaFoldDB" id="A0A832M3M9"/>
<feature type="transmembrane region" description="Helical" evidence="7">
    <location>
        <begin position="183"/>
        <end position="203"/>
    </location>
</feature>
<evidence type="ECO:0000256" key="6">
    <source>
        <dbReference type="ARBA" id="ARBA00023136"/>
    </source>
</evidence>
<dbReference type="GO" id="GO:0005886">
    <property type="term" value="C:plasma membrane"/>
    <property type="evidence" value="ECO:0007669"/>
    <property type="project" value="UniProtKB-SubCell"/>
</dbReference>
<dbReference type="EMBL" id="DSRD01000365">
    <property type="protein sequence ID" value="HGW93748.1"/>
    <property type="molecule type" value="Genomic_DNA"/>
</dbReference>
<dbReference type="PANTHER" id="PTHR42865:SF7">
    <property type="entry name" value="PROTON_GLUTAMATE-ASPARTATE SYMPORTER"/>
    <property type="match status" value="1"/>
</dbReference>
<dbReference type="PANTHER" id="PTHR42865">
    <property type="entry name" value="PROTON/GLUTAMATE-ASPARTATE SYMPORTER"/>
    <property type="match status" value="1"/>
</dbReference>
<feature type="transmembrane region" description="Helical" evidence="7">
    <location>
        <begin position="7"/>
        <end position="25"/>
    </location>
</feature>
<feature type="transmembrane region" description="Helical" evidence="7">
    <location>
        <begin position="145"/>
        <end position="162"/>
    </location>
</feature>
<comment type="caution">
    <text evidence="8">The sequence shown here is derived from an EMBL/GenBank/DDBJ whole genome shotgun (WGS) entry which is preliminary data.</text>
</comment>
<keyword evidence="4 7" id="KW-0812">Transmembrane</keyword>
<keyword evidence="3" id="KW-1003">Cell membrane</keyword>
<dbReference type="GO" id="GO:0015293">
    <property type="term" value="F:symporter activity"/>
    <property type="evidence" value="ECO:0007669"/>
    <property type="project" value="UniProtKB-KW"/>
</dbReference>
<dbReference type="InterPro" id="IPR036458">
    <property type="entry name" value="Na:dicarbo_symporter_sf"/>
</dbReference>
<protein>
    <submittedName>
        <fullName evidence="8">Dicarboxylate/amino acid:cation symporter</fullName>
    </submittedName>
</protein>
<accession>A0A832M3M9</accession>
<comment type="subcellular location">
    <subcellularLocation>
        <location evidence="1">Cell membrane</location>
        <topology evidence="1">Multi-pass membrane protein</topology>
    </subcellularLocation>
</comment>
<reference evidence="8" key="1">
    <citation type="journal article" date="2020" name="mSystems">
        <title>Genome- and Community-Level Interaction Insights into Carbon Utilization and Element Cycling Functions of Hydrothermarchaeota in Hydrothermal Sediment.</title>
        <authorList>
            <person name="Zhou Z."/>
            <person name="Liu Y."/>
            <person name="Xu W."/>
            <person name="Pan J."/>
            <person name="Luo Z.H."/>
            <person name="Li M."/>
        </authorList>
    </citation>
    <scope>NUCLEOTIDE SEQUENCE [LARGE SCALE GENOMIC DNA]</scope>
    <source>
        <strain evidence="8">SpSt-402</strain>
    </source>
</reference>
<dbReference type="Pfam" id="PF00375">
    <property type="entry name" value="SDF"/>
    <property type="match status" value="1"/>
</dbReference>
<feature type="transmembrane region" description="Helical" evidence="7">
    <location>
        <begin position="45"/>
        <end position="64"/>
    </location>
</feature>
<evidence type="ECO:0000313" key="8">
    <source>
        <dbReference type="EMBL" id="HGW93748.1"/>
    </source>
</evidence>
<name>A0A832M3M9_9CYAN</name>
<evidence type="ECO:0000256" key="5">
    <source>
        <dbReference type="ARBA" id="ARBA00022989"/>
    </source>
</evidence>
<keyword evidence="5 7" id="KW-1133">Transmembrane helix</keyword>
<keyword evidence="6 7" id="KW-0472">Membrane</keyword>